<dbReference type="AlphaFoldDB" id="A0A9N9P7K5"/>
<organism evidence="1 2">
    <name type="scientific">Dentiscutata erythropus</name>
    <dbReference type="NCBI Taxonomy" id="1348616"/>
    <lineage>
        <taxon>Eukaryota</taxon>
        <taxon>Fungi</taxon>
        <taxon>Fungi incertae sedis</taxon>
        <taxon>Mucoromycota</taxon>
        <taxon>Glomeromycotina</taxon>
        <taxon>Glomeromycetes</taxon>
        <taxon>Diversisporales</taxon>
        <taxon>Gigasporaceae</taxon>
        <taxon>Dentiscutata</taxon>
    </lineage>
</organism>
<evidence type="ECO:0000313" key="1">
    <source>
        <dbReference type="EMBL" id="CAG8811961.1"/>
    </source>
</evidence>
<dbReference type="OrthoDB" id="2425600at2759"/>
<name>A0A9N9P7K5_9GLOM</name>
<feature type="non-terminal residue" evidence="1">
    <location>
        <position position="107"/>
    </location>
</feature>
<dbReference type="EMBL" id="CAJVPY010048206">
    <property type="protein sequence ID" value="CAG8811961.1"/>
    <property type="molecule type" value="Genomic_DNA"/>
</dbReference>
<evidence type="ECO:0000313" key="2">
    <source>
        <dbReference type="Proteomes" id="UP000789405"/>
    </source>
</evidence>
<protein>
    <submittedName>
        <fullName evidence="1">9663_t:CDS:1</fullName>
    </submittedName>
</protein>
<reference evidence="1" key="1">
    <citation type="submission" date="2021-06" db="EMBL/GenBank/DDBJ databases">
        <authorList>
            <person name="Kallberg Y."/>
            <person name="Tangrot J."/>
            <person name="Rosling A."/>
        </authorList>
    </citation>
    <scope>NUCLEOTIDE SEQUENCE</scope>
    <source>
        <strain evidence="1">MA453B</strain>
    </source>
</reference>
<accession>A0A9N9P7K5</accession>
<proteinExistence type="predicted"/>
<keyword evidence="2" id="KW-1185">Reference proteome</keyword>
<dbReference type="Proteomes" id="UP000789405">
    <property type="component" value="Unassembled WGS sequence"/>
</dbReference>
<comment type="caution">
    <text evidence="1">The sequence shown here is derived from an EMBL/GenBank/DDBJ whole genome shotgun (WGS) entry which is preliminary data.</text>
</comment>
<sequence length="107" mass="12567">MNRNNRLKEIELLMKQYKQNNVALPIVNENINNVAVVDSDSDNEIEDNEHIINVENWNEIIQRWNNMISEKEKDEIDIALGNDNLEQIINNTDHPAINNDSKWKLKT</sequence>
<gene>
    <name evidence="1" type="ORF">DERYTH_LOCUS25543</name>
</gene>